<dbReference type="EMBL" id="ABXU01000064">
    <property type="protein sequence ID" value="EEB32990.1"/>
    <property type="molecule type" value="Genomic_DNA"/>
</dbReference>
<gene>
    <name evidence="1" type="ORF">DESPIG_02055</name>
</gene>
<organism evidence="1 2">
    <name type="scientific">Desulfovibrio piger ATCC 29098</name>
    <dbReference type="NCBI Taxonomy" id="411464"/>
    <lineage>
        <taxon>Bacteria</taxon>
        <taxon>Pseudomonadati</taxon>
        <taxon>Thermodesulfobacteriota</taxon>
        <taxon>Desulfovibrionia</taxon>
        <taxon>Desulfovibrionales</taxon>
        <taxon>Desulfovibrionaceae</taxon>
        <taxon>Desulfovibrio</taxon>
    </lineage>
</organism>
<reference evidence="1 2" key="2">
    <citation type="submission" date="2008-10" db="EMBL/GenBank/DDBJ databases">
        <authorList>
            <person name="Fulton L."/>
            <person name="Clifton S."/>
            <person name="Fulton B."/>
            <person name="Xu J."/>
            <person name="Minx P."/>
            <person name="Pepin K.H."/>
            <person name="Johnson M."/>
            <person name="Bhonagiri V."/>
            <person name="Nash W.E."/>
            <person name="Mardis E.R."/>
            <person name="Wilson R.K."/>
        </authorList>
    </citation>
    <scope>NUCLEOTIDE SEQUENCE [LARGE SCALE GENOMIC DNA]</scope>
    <source>
        <strain evidence="1 2">ATCC 29098</strain>
    </source>
</reference>
<reference evidence="1 2" key="1">
    <citation type="submission" date="2008-10" db="EMBL/GenBank/DDBJ databases">
        <title>Draft genome sequence of Desulvovibrio piger (ATCC 29098).</title>
        <authorList>
            <person name="Sudarsanam P."/>
            <person name="Ley R."/>
            <person name="Guruge J."/>
            <person name="Turnbaugh P.J."/>
            <person name="Mahowald M."/>
            <person name="Liep D."/>
            <person name="Gordon J."/>
        </authorList>
    </citation>
    <scope>NUCLEOTIDE SEQUENCE [LARGE SCALE GENOMIC DNA]</scope>
    <source>
        <strain evidence="1 2">ATCC 29098</strain>
    </source>
</reference>
<proteinExistence type="predicted"/>
<sequence length="52" mass="5632">MKGEGASRQGCPFPPFLRPRPLRRAGLIKFSPFSSPDGPGHLTCPLLAARKN</sequence>
<evidence type="ECO:0000313" key="2">
    <source>
        <dbReference type="Proteomes" id="UP000003676"/>
    </source>
</evidence>
<comment type="caution">
    <text evidence="1">The sequence shown here is derived from an EMBL/GenBank/DDBJ whole genome shotgun (WGS) entry which is preliminary data.</text>
</comment>
<protein>
    <submittedName>
        <fullName evidence="1">Uncharacterized protein</fullName>
    </submittedName>
</protein>
<evidence type="ECO:0000313" key="1">
    <source>
        <dbReference type="EMBL" id="EEB32990.1"/>
    </source>
</evidence>
<name>B6WVD9_9BACT</name>
<dbReference type="AlphaFoldDB" id="B6WVD9"/>
<dbReference type="Proteomes" id="UP000003676">
    <property type="component" value="Unassembled WGS sequence"/>
</dbReference>
<dbReference type="HOGENOM" id="CLU_3079223_0_0_7"/>
<accession>B6WVD9</accession>